<evidence type="ECO:0000313" key="3">
    <source>
        <dbReference type="Proteomes" id="UP000275846"/>
    </source>
</evidence>
<dbReference type="GO" id="GO:0016787">
    <property type="term" value="F:hydrolase activity"/>
    <property type="evidence" value="ECO:0007669"/>
    <property type="project" value="UniProtKB-ARBA"/>
</dbReference>
<accession>A0A183SUW1</accession>
<reference evidence="4" key="1">
    <citation type="submission" date="2016-06" db="UniProtKB">
        <authorList>
            <consortium name="WormBaseParasite"/>
        </authorList>
    </citation>
    <scope>IDENTIFICATION</scope>
</reference>
<dbReference type="CDD" id="cd16018">
    <property type="entry name" value="Enpp"/>
    <property type="match status" value="1"/>
</dbReference>
<sequence length="431" mass="49423">MRTNAIIAGALALLLVIITCCHAKVILVSLDGFRHDYIEMAKGAGRNVSAFEEIANAGFRAEVQNVFITITFPTHYAIATGRYVENHGLYNNQFRDPKFKESFSYKKAEQQMDPKWLEYNNNEPIWLTNQRHGKRSCVFYWPGSNQPYKGKYPFATSGLYSDHPTFTYRVDRLMDWIANDEFTFCALYYNEPDHSGHAHGPNSTEVLDAIELVNDGIAYLLQRIKSHPKLSGKVNLIVTADHGMTYIPEQNRVRLYEAVNSSRYYGNISPPVVGIWPKGNETADAIYNDLMKKKLSNLTVYRKENIPEKYHYGKSYRMPDILALADPGYLIMVKEDYFTTNPPHGMHGYDNSFREMHPFLVAFGPGIKKMNGNHIFQQIDIYPFICGLLGLQRPNVIDGRIERTLQFMSNPPSEEFVKTFKKYATGIRTDF</sequence>
<dbReference type="SUPFAM" id="SSF53649">
    <property type="entry name" value="Alkaline phosphatase-like"/>
    <property type="match status" value="1"/>
</dbReference>
<dbReference type="InterPro" id="IPR002591">
    <property type="entry name" value="Phosphodiest/P_Trfase"/>
</dbReference>
<keyword evidence="3" id="KW-1185">Reference proteome</keyword>
<dbReference type="Gene3D" id="3.40.720.10">
    <property type="entry name" value="Alkaline Phosphatase, subunit A"/>
    <property type="match status" value="1"/>
</dbReference>
<name>A0A183SUW1_SCHSO</name>
<feature type="chain" id="PRO_5043141300" evidence="1">
    <location>
        <begin position="24"/>
        <end position="431"/>
    </location>
</feature>
<proteinExistence type="predicted"/>
<reference evidence="2 3" key="2">
    <citation type="submission" date="2018-11" db="EMBL/GenBank/DDBJ databases">
        <authorList>
            <consortium name="Pathogen Informatics"/>
        </authorList>
    </citation>
    <scope>NUCLEOTIDE SEQUENCE [LARGE SCALE GENOMIC DNA]</scope>
    <source>
        <strain evidence="2 3">NST_G2</strain>
    </source>
</reference>
<gene>
    <name evidence="2" type="ORF">SSLN_LOCUS8009</name>
</gene>
<organism evidence="4">
    <name type="scientific">Schistocephalus solidus</name>
    <name type="common">Tapeworm</name>
    <dbReference type="NCBI Taxonomy" id="70667"/>
    <lineage>
        <taxon>Eukaryota</taxon>
        <taxon>Metazoa</taxon>
        <taxon>Spiralia</taxon>
        <taxon>Lophotrochozoa</taxon>
        <taxon>Platyhelminthes</taxon>
        <taxon>Cestoda</taxon>
        <taxon>Eucestoda</taxon>
        <taxon>Diphyllobothriidea</taxon>
        <taxon>Diphyllobothriidae</taxon>
        <taxon>Schistocephalus</taxon>
    </lineage>
</organism>
<dbReference type="PANTHER" id="PTHR10151">
    <property type="entry name" value="ECTONUCLEOTIDE PYROPHOSPHATASE/PHOSPHODIESTERASE"/>
    <property type="match status" value="1"/>
</dbReference>
<dbReference type="STRING" id="70667.A0A183SUW1"/>
<dbReference type="Pfam" id="PF01663">
    <property type="entry name" value="Phosphodiest"/>
    <property type="match status" value="1"/>
</dbReference>
<dbReference type="Gene3D" id="3.30.1360.180">
    <property type="match status" value="1"/>
</dbReference>
<dbReference type="AlphaFoldDB" id="A0A183SUW1"/>
<dbReference type="WBParaSite" id="SSLN_0000831301-mRNA-1">
    <property type="protein sequence ID" value="SSLN_0000831301-mRNA-1"/>
    <property type="gene ID" value="SSLN_0000831301"/>
</dbReference>
<evidence type="ECO:0000313" key="4">
    <source>
        <dbReference type="WBParaSite" id="SSLN_0000831301-mRNA-1"/>
    </source>
</evidence>
<evidence type="ECO:0000313" key="2">
    <source>
        <dbReference type="EMBL" id="VDL94394.1"/>
    </source>
</evidence>
<dbReference type="OrthoDB" id="415411at2759"/>
<protein>
    <submittedName>
        <fullName evidence="4">Ectonucleotide pyrophosphatase/phosphodiesterase family member 5</fullName>
    </submittedName>
</protein>
<evidence type="ECO:0000256" key="1">
    <source>
        <dbReference type="SAM" id="SignalP"/>
    </source>
</evidence>
<dbReference type="Proteomes" id="UP000275846">
    <property type="component" value="Unassembled WGS sequence"/>
</dbReference>
<dbReference type="EMBL" id="UYSU01034428">
    <property type="protein sequence ID" value="VDL94394.1"/>
    <property type="molecule type" value="Genomic_DNA"/>
</dbReference>
<dbReference type="PANTHER" id="PTHR10151:SF120">
    <property type="entry name" value="BIS(5'-ADENOSYL)-TRIPHOSPHATASE"/>
    <property type="match status" value="1"/>
</dbReference>
<dbReference type="InterPro" id="IPR017850">
    <property type="entry name" value="Alkaline_phosphatase_core_sf"/>
</dbReference>
<feature type="signal peptide" evidence="1">
    <location>
        <begin position="1"/>
        <end position="23"/>
    </location>
</feature>
<keyword evidence="1" id="KW-0732">Signal</keyword>